<dbReference type="AlphaFoldDB" id="G9L2I2"/>
<organism evidence="2">
    <name type="scientific">Mustela putorius furo</name>
    <name type="common">European domestic ferret</name>
    <name type="synonym">Mustela furo</name>
    <dbReference type="NCBI Taxonomy" id="9669"/>
    <lineage>
        <taxon>Eukaryota</taxon>
        <taxon>Metazoa</taxon>
        <taxon>Chordata</taxon>
        <taxon>Craniata</taxon>
        <taxon>Vertebrata</taxon>
        <taxon>Euteleostomi</taxon>
        <taxon>Mammalia</taxon>
        <taxon>Eutheria</taxon>
        <taxon>Laurasiatheria</taxon>
        <taxon>Carnivora</taxon>
        <taxon>Caniformia</taxon>
        <taxon>Musteloidea</taxon>
        <taxon>Mustelidae</taxon>
        <taxon>Mustelinae</taxon>
        <taxon>Mustela</taxon>
    </lineage>
</organism>
<dbReference type="EMBL" id="JP022763">
    <property type="protein sequence ID" value="AES11361.1"/>
    <property type="molecule type" value="mRNA"/>
</dbReference>
<proteinExistence type="evidence at transcript level"/>
<reference evidence="2" key="1">
    <citation type="journal article" date="2013" name="J. Virol.">
        <title>Sequencing, annotation, and characterization of the influenza ferret infectome.</title>
        <authorList>
            <person name="Leon A.J."/>
            <person name="Banner D."/>
            <person name="Xu L."/>
            <person name="Ran L."/>
            <person name="Peng Z."/>
            <person name="Yi K."/>
            <person name="Chen C."/>
            <person name="Xu F."/>
            <person name="Huang J."/>
            <person name="Zhao Z."/>
            <person name="Lin Z."/>
            <person name="Huang S.H."/>
            <person name="Fang Y."/>
            <person name="Kelvin A.A."/>
            <person name="Ross T.M."/>
            <person name="Farooqui A."/>
            <person name="Kelvin D.J."/>
        </authorList>
    </citation>
    <scope>NUCLEOTIDE SEQUENCE</scope>
    <source>
        <tissue evidence="2">Lungs</tissue>
    </source>
</reference>
<accession>G9L2I2</accession>
<feature type="region of interest" description="Disordered" evidence="1">
    <location>
        <begin position="1"/>
        <end position="92"/>
    </location>
</feature>
<protein>
    <submittedName>
        <fullName evidence="2">Uncharacterized protein</fullName>
    </submittedName>
</protein>
<feature type="non-terminal residue" evidence="2">
    <location>
        <position position="1"/>
    </location>
</feature>
<sequence>HGSSSLLPAPAQSQQKPSVAFPPSEQRGPRGARAAWTLGRPQPLQPLDPRAGTPSQTSFLQLPAPQHYGRPPSGGPGRGSCMDAPPRLRPMP</sequence>
<feature type="non-terminal residue" evidence="2">
    <location>
        <position position="92"/>
    </location>
</feature>
<evidence type="ECO:0000313" key="2">
    <source>
        <dbReference type="EMBL" id="AES11361.1"/>
    </source>
</evidence>
<evidence type="ECO:0000256" key="1">
    <source>
        <dbReference type="SAM" id="MobiDB-lite"/>
    </source>
</evidence>
<feature type="compositionally biased region" description="Polar residues" evidence="1">
    <location>
        <begin position="1"/>
        <end position="17"/>
    </location>
</feature>
<name>G9L2I2_MUSPF</name>